<accession>A2Q2Q6</accession>
<feature type="region of interest" description="Disordered" evidence="1">
    <location>
        <begin position="1"/>
        <end position="35"/>
    </location>
</feature>
<name>A2Q2Q6_MEDTR</name>
<organism evidence="2">
    <name type="scientific">Medicago truncatula</name>
    <name type="common">Barrel medic</name>
    <name type="synonym">Medicago tribuloides</name>
    <dbReference type="NCBI Taxonomy" id="3880"/>
    <lineage>
        <taxon>Eukaryota</taxon>
        <taxon>Viridiplantae</taxon>
        <taxon>Streptophyta</taxon>
        <taxon>Embryophyta</taxon>
        <taxon>Tracheophyta</taxon>
        <taxon>Spermatophyta</taxon>
        <taxon>Magnoliopsida</taxon>
        <taxon>eudicotyledons</taxon>
        <taxon>Gunneridae</taxon>
        <taxon>Pentapetalae</taxon>
        <taxon>rosids</taxon>
        <taxon>fabids</taxon>
        <taxon>Fabales</taxon>
        <taxon>Fabaceae</taxon>
        <taxon>Papilionoideae</taxon>
        <taxon>50 kb inversion clade</taxon>
        <taxon>NPAAA clade</taxon>
        <taxon>Hologalegina</taxon>
        <taxon>IRL clade</taxon>
        <taxon>Trifolieae</taxon>
        <taxon>Medicago</taxon>
    </lineage>
</organism>
<reference evidence="2" key="1">
    <citation type="submission" date="2004-12" db="EMBL/GenBank/DDBJ databases">
        <authorList>
            <person name="Town C.D."/>
        </authorList>
    </citation>
    <scope>NUCLEOTIDE SEQUENCE</scope>
</reference>
<reference evidence="2" key="2">
    <citation type="submission" date="2007-03" db="EMBL/GenBank/DDBJ databases">
        <authorList>
            <consortium name="The International Medicago Genome Annotation Group"/>
        </authorList>
    </citation>
    <scope>NUCLEOTIDE SEQUENCE</scope>
</reference>
<proteinExistence type="predicted"/>
<gene>
    <name evidence="2" type="ORF">MtrDRAFT_AC151524g7v2</name>
</gene>
<sequence>MESCTDPALKKRERERVGEGVVEEDRSTSSWKGMSGGAAIIQDRHRGFLIDFNIC</sequence>
<evidence type="ECO:0000313" key="2">
    <source>
        <dbReference type="EMBL" id="ABN07926.1"/>
    </source>
</evidence>
<dbReference type="AlphaFoldDB" id="A2Q2Q6"/>
<feature type="compositionally biased region" description="Basic and acidic residues" evidence="1">
    <location>
        <begin position="8"/>
        <end position="27"/>
    </location>
</feature>
<dbReference type="EMBL" id="AC151524">
    <property type="protein sequence ID" value="ABN07926.1"/>
    <property type="molecule type" value="Genomic_DNA"/>
</dbReference>
<evidence type="ECO:0000256" key="1">
    <source>
        <dbReference type="SAM" id="MobiDB-lite"/>
    </source>
</evidence>
<protein>
    <submittedName>
        <fullName evidence="2">Uncharacterized protein</fullName>
    </submittedName>
</protein>